<feature type="compositionally biased region" description="Low complexity" evidence="1">
    <location>
        <begin position="65"/>
        <end position="74"/>
    </location>
</feature>
<accession>A0ABU6YL74</accession>
<protein>
    <submittedName>
        <fullName evidence="3">Uncharacterized protein</fullName>
    </submittedName>
</protein>
<reference evidence="3 4" key="1">
    <citation type="journal article" date="2023" name="Plants (Basel)">
        <title>Bridging the Gap: Combining Genomics and Transcriptomics Approaches to Understand Stylosanthes scabra, an Orphan Legume from the Brazilian Caatinga.</title>
        <authorList>
            <person name="Ferreira-Neto J.R.C."/>
            <person name="da Silva M.D."/>
            <person name="Binneck E."/>
            <person name="de Melo N.F."/>
            <person name="da Silva R.H."/>
            <person name="de Melo A.L.T.M."/>
            <person name="Pandolfi V."/>
            <person name="Bustamante F.O."/>
            <person name="Brasileiro-Vidal A.C."/>
            <person name="Benko-Iseppon A.M."/>
        </authorList>
    </citation>
    <scope>NUCLEOTIDE SEQUENCE [LARGE SCALE GENOMIC DNA]</scope>
    <source>
        <tissue evidence="3">Leaves</tissue>
    </source>
</reference>
<evidence type="ECO:0000313" key="3">
    <source>
        <dbReference type="EMBL" id="MED6210729.1"/>
    </source>
</evidence>
<feature type="compositionally biased region" description="Acidic residues" evidence="1">
    <location>
        <begin position="51"/>
        <end position="64"/>
    </location>
</feature>
<dbReference type="EMBL" id="JASCZI010242345">
    <property type="protein sequence ID" value="MED6210729.1"/>
    <property type="molecule type" value="Genomic_DNA"/>
</dbReference>
<dbReference type="Proteomes" id="UP001341840">
    <property type="component" value="Unassembled WGS sequence"/>
</dbReference>
<feature type="non-terminal residue" evidence="3">
    <location>
        <position position="107"/>
    </location>
</feature>
<organism evidence="3 4">
    <name type="scientific">Stylosanthes scabra</name>
    <dbReference type="NCBI Taxonomy" id="79078"/>
    <lineage>
        <taxon>Eukaryota</taxon>
        <taxon>Viridiplantae</taxon>
        <taxon>Streptophyta</taxon>
        <taxon>Embryophyta</taxon>
        <taxon>Tracheophyta</taxon>
        <taxon>Spermatophyta</taxon>
        <taxon>Magnoliopsida</taxon>
        <taxon>eudicotyledons</taxon>
        <taxon>Gunneridae</taxon>
        <taxon>Pentapetalae</taxon>
        <taxon>rosids</taxon>
        <taxon>fabids</taxon>
        <taxon>Fabales</taxon>
        <taxon>Fabaceae</taxon>
        <taxon>Papilionoideae</taxon>
        <taxon>50 kb inversion clade</taxon>
        <taxon>dalbergioids sensu lato</taxon>
        <taxon>Dalbergieae</taxon>
        <taxon>Pterocarpus clade</taxon>
        <taxon>Stylosanthes</taxon>
    </lineage>
</organism>
<proteinExistence type="predicted"/>
<keyword evidence="4" id="KW-1185">Reference proteome</keyword>
<feature type="transmembrane region" description="Helical" evidence="2">
    <location>
        <begin position="12"/>
        <end position="33"/>
    </location>
</feature>
<evidence type="ECO:0000256" key="2">
    <source>
        <dbReference type="SAM" id="Phobius"/>
    </source>
</evidence>
<evidence type="ECO:0000256" key="1">
    <source>
        <dbReference type="SAM" id="MobiDB-lite"/>
    </source>
</evidence>
<keyword evidence="2" id="KW-0812">Transmembrane</keyword>
<gene>
    <name evidence="3" type="ORF">PIB30_066898</name>
</gene>
<sequence length="107" mass="11490">MRYGGGRRRRMLLQPFVVLCAVVTGLGLLMLALRPMDPPITVDFPQDFDFEESNSSSFDDDGGDDAAAAMGVGDAAEDGVGEKNCATVEKMGKDFSRSVGIETLRAR</sequence>
<keyword evidence="2" id="KW-1133">Transmembrane helix</keyword>
<keyword evidence="2" id="KW-0472">Membrane</keyword>
<comment type="caution">
    <text evidence="3">The sequence shown here is derived from an EMBL/GenBank/DDBJ whole genome shotgun (WGS) entry which is preliminary data.</text>
</comment>
<name>A0ABU6YL74_9FABA</name>
<evidence type="ECO:0000313" key="4">
    <source>
        <dbReference type="Proteomes" id="UP001341840"/>
    </source>
</evidence>
<feature type="region of interest" description="Disordered" evidence="1">
    <location>
        <begin position="51"/>
        <end position="78"/>
    </location>
</feature>